<gene>
    <name evidence="2" type="ORF">H9X54_007600</name>
</gene>
<organism evidence="2 3">
    <name type="scientific">Flavobacterium macrobrachii</name>
    <dbReference type="NCBI Taxonomy" id="591204"/>
    <lineage>
        <taxon>Bacteria</taxon>
        <taxon>Pseudomonadati</taxon>
        <taxon>Bacteroidota</taxon>
        <taxon>Flavobacteriia</taxon>
        <taxon>Flavobacteriales</taxon>
        <taxon>Flavobacteriaceae</taxon>
        <taxon>Flavobacterium</taxon>
    </lineage>
</organism>
<keyword evidence="3" id="KW-1185">Reference proteome</keyword>
<name>A0ABS2CW39_9FLAO</name>
<evidence type="ECO:0000313" key="3">
    <source>
        <dbReference type="Proteomes" id="UP000759529"/>
    </source>
</evidence>
<reference evidence="2 3" key="1">
    <citation type="submission" date="2021-02" db="EMBL/GenBank/DDBJ databases">
        <authorList>
            <person name="Jung H.S."/>
            <person name="Chun B.H."/>
            <person name="Jeon C.O."/>
        </authorList>
    </citation>
    <scope>NUCLEOTIDE SEQUENCE [LARGE SCALE GENOMIC DNA]</scope>
    <source>
        <strain evidence="2 3">LMG 25203</strain>
    </source>
</reference>
<dbReference type="RefSeq" id="WP_187656395.1">
    <property type="nucleotide sequence ID" value="NZ_JACSOD020000470.1"/>
</dbReference>
<sequence>MKKILYTFTLLFLAFSFTSCSDDSDDNQNIIIHNATGTLTLKLNGESRTFGTLNVREERYDGYTDLIIQGTQKDDATKSITIALGKNKLGSDSVYFVQYINNGTHYQMGSATVTADITESNDSKIIGTFSGNLTTINMDGLMLTEGVLNISY</sequence>
<proteinExistence type="predicted"/>
<keyword evidence="1" id="KW-0732">Signal</keyword>
<protein>
    <submittedName>
        <fullName evidence="2">Uncharacterized protein</fullName>
    </submittedName>
</protein>
<dbReference type="Proteomes" id="UP000759529">
    <property type="component" value="Unassembled WGS sequence"/>
</dbReference>
<evidence type="ECO:0000256" key="1">
    <source>
        <dbReference type="SAM" id="SignalP"/>
    </source>
</evidence>
<accession>A0ABS2CW39</accession>
<evidence type="ECO:0000313" key="2">
    <source>
        <dbReference type="EMBL" id="MBM6499163.1"/>
    </source>
</evidence>
<comment type="caution">
    <text evidence="2">The sequence shown here is derived from an EMBL/GenBank/DDBJ whole genome shotgun (WGS) entry which is preliminary data.</text>
</comment>
<feature type="signal peptide" evidence="1">
    <location>
        <begin position="1"/>
        <end position="21"/>
    </location>
</feature>
<dbReference type="PROSITE" id="PS51257">
    <property type="entry name" value="PROKAR_LIPOPROTEIN"/>
    <property type="match status" value="1"/>
</dbReference>
<dbReference type="EMBL" id="JACSOD020000470">
    <property type="protein sequence ID" value="MBM6499163.1"/>
    <property type="molecule type" value="Genomic_DNA"/>
</dbReference>
<feature type="chain" id="PRO_5045560226" evidence="1">
    <location>
        <begin position="22"/>
        <end position="152"/>
    </location>
</feature>